<dbReference type="Proteomes" id="UP000886653">
    <property type="component" value="Unassembled WGS sequence"/>
</dbReference>
<evidence type="ECO:0000256" key="3">
    <source>
        <dbReference type="ARBA" id="ARBA00023004"/>
    </source>
</evidence>
<dbReference type="EMBL" id="MU167396">
    <property type="protein sequence ID" value="KAG0141216.1"/>
    <property type="molecule type" value="Genomic_DNA"/>
</dbReference>
<dbReference type="SUPFAM" id="SSF140959">
    <property type="entry name" value="Indolic compounds 2,3-dioxygenase-like"/>
    <property type="match status" value="1"/>
</dbReference>
<reference evidence="5" key="1">
    <citation type="submission" date="2013-11" db="EMBL/GenBank/DDBJ databases">
        <title>Genome sequence of the fusiform rust pathogen reveals effectors for host alternation and coevolution with pine.</title>
        <authorList>
            <consortium name="DOE Joint Genome Institute"/>
            <person name="Smith K."/>
            <person name="Pendleton A."/>
            <person name="Kubisiak T."/>
            <person name="Anderson C."/>
            <person name="Salamov A."/>
            <person name="Aerts A."/>
            <person name="Riley R."/>
            <person name="Clum A."/>
            <person name="Lindquist E."/>
            <person name="Ence D."/>
            <person name="Campbell M."/>
            <person name="Kronenberg Z."/>
            <person name="Feau N."/>
            <person name="Dhillon B."/>
            <person name="Hamelin R."/>
            <person name="Burleigh J."/>
            <person name="Smith J."/>
            <person name="Yandell M."/>
            <person name="Nelson C."/>
            <person name="Grigoriev I."/>
            <person name="Davis J."/>
        </authorList>
    </citation>
    <scope>NUCLEOTIDE SEQUENCE</scope>
    <source>
        <strain evidence="5">G11</strain>
    </source>
</reference>
<evidence type="ECO:0000313" key="6">
    <source>
        <dbReference type="Proteomes" id="UP000886653"/>
    </source>
</evidence>
<sequence>MSVLLRRPLNHRLRALPIGFQSIHHRGLATHYSLTTTGIAHHPAGANAHGTVQLLEDIPNAHLPHTRQGLPAFTLSRARGFLPRDDPLIKLPPAFEALNSLLERMTLVQPDGSPGLLAKGTFGQAVIAELCTSAVFEEIIKSIEEAISNNDQLLLSALFRDYSFLTSAYLLEPVDLHYKQTGEYCTGRDILPAPIAVPFKKLADALGHFPYMEYASSYALQNFARINPNRQITYDNLRLIRGFQNRDKSSSESGFILVHVDMVAHSGRLITSIEQALGAVASGDRASFNDALDQMYQAYQAINASMHTMWGHSKPADYLKFRSFIFGTGPDKRLNKMFPNGVWYEGVSEEPLYFRGESGANDSMIPVGDNLLEITACLPKNEFTAILRDFRTYRPKTQRDYVESVEARATAYEVKKFAESDPTSLALYILNVDQIREFRDRHWKFTKSYILEHTTYGIATGGSPIATYLPSNLTTVLNVLGGAYKLLGNRTKIDLPDSYLQAIEECRAKVGPQIIALEREVAGIVARQTATETSPTQSKIKSLLDGYTGDEKPLQRGRVGCDGVG</sequence>
<dbReference type="GO" id="GO:0046872">
    <property type="term" value="F:metal ion binding"/>
    <property type="evidence" value="ECO:0007669"/>
    <property type="project" value="UniProtKB-KW"/>
</dbReference>
<dbReference type="GO" id="GO:0016702">
    <property type="term" value="F:oxidoreductase activity, acting on single donors with incorporation of molecular oxygen, incorporation of two atoms of oxygen"/>
    <property type="evidence" value="ECO:0007669"/>
    <property type="project" value="UniProtKB-ARBA"/>
</dbReference>
<dbReference type="AlphaFoldDB" id="A0A9P6T6U4"/>
<accession>A0A9P6T6U4</accession>
<dbReference type="OrthoDB" id="10262710at2759"/>
<keyword evidence="2 4" id="KW-0479">Metal-binding</keyword>
<comment type="caution">
    <text evidence="5">The sequence shown here is derived from an EMBL/GenBank/DDBJ whole genome shotgun (WGS) entry which is preliminary data.</text>
</comment>
<comment type="similarity">
    <text evidence="1">Belongs to the indoleamine 2,3-dioxygenase family.</text>
</comment>
<keyword evidence="4" id="KW-0349">Heme</keyword>
<dbReference type="GO" id="GO:0020037">
    <property type="term" value="F:heme binding"/>
    <property type="evidence" value="ECO:0007669"/>
    <property type="project" value="InterPro"/>
</dbReference>
<evidence type="ECO:0008006" key="7">
    <source>
        <dbReference type="Google" id="ProtNLM"/>
    </source>
</evidence>
<protein>
    <recommendedName>
        <fullName evidence="7">Indoleamine 2,3-dioxygenase</fullName>
    </recommendedName>
</protein>
<feature type="binding site" description="proximal binding residue" evidence="4">
    <location>
        <position position="442"/>
    </location>
    <ligand>
        <name>heme b</name>
        <dbReference type="ChEBI" id="CHEBI:60344"/>
    </ligand>
    <ligandPart>
        <name>Fe</name>
        <dbReference type="ChEBI" id="CHEBI:18248"/>
    </ligandPart>
</feature>
<dbReference type="Pfam" id="PF01231">
    <property type="entry name" value="IDO"/>
    <property type="match status" value="1"/>
</dbReference>
<proteinExistence type="inferred from homology"/>
<dbReference type="PANTHER" id="PTHR28657">
    <property type="entry name" value="INDOLEAMINE 2,3-DIOXYGENASE"/>
    <property type="match status" value="1"/>
</dbReference>
<evidence type="ECO:0000256" key="2">
    <source>
        <dbReference type="ARBA" id="ARBA00022723"/>
    </source>
</evidence>
<name>A0A9P6T6U4_9BASI</name>
<dbReference type="Gene3D" id="1.20.58.480">
    <property type="match status" value="1"/>
</dbReference>
<organism evidence="5 6">
    <name type="scientific">Cronartium quercuum f. sp. fusiforme G11</name>
    <dbReference type="NCBI Taxonomy" id="708437"/>
    <lineage>
        <taxon>Eukaryota</taxon>
        <taxon>Fungi</taxon>
        <taxon>Dikarya</taxon>
        <taxon>Basidiomycota</taxon>
        <taxon>Pucciniomycotina</taxon>
        <taxon>Pucciniomycetes</taxon>
        <taxon>Pucciniales</taxon>
        <taxon>Coleosporiaceae</taxon>
        <taxon>Cronartium</taxon>
    </lineage>
</organism>
<keyword evidence="3 4" id="KW-0408">Iron</keyword>
<evidence type="ECO:0000256" key="1">
    <source>
        <dbReference type="ARBA" id="ARBA00007119"/>
    </source>
</evidence>
<dbReference type="PANTHER" id="PTHR28657:SF3">
    <property type="entry name" value="INDOLEAMINE 2,3-DIOXYGENASE"/>
    <property type="match status" value="1"/>
</dbReference>
<keyword evidence="6" id="KW-1185">Reference proteome</keyword>
<dbReference type="InterPro" id="IPR037217">
    <property type="entry name" value="Trp/Indoleamine_2_3_dOase-like"/>
</dbReference>
<gene>
    <name evidence="5" type="ORF">CROQUDRAFT_83465</name>
</gene>
<dbReference type="InterPro" id="IPR000898">
    <property type="entry name" value="Indolamine_dOase"/>
</dbReference>
<dbReference type="GO" id="GO:0019441">
    <property type="term" value="P:L-tryptophan catabolic process to kynurenine"/>
    <property type="evidence" value="ECO:0007669"/>
    <property type="project" value="InterPro"/>
</dbReference>
<evidence type="ECO:0000256" key="4">
    <source>
        <dbReference type="PIRSR" id="PIRSR600898-1"/>
    </source>
</evidence>
<evidence type="ECO:0000313" key="5">
    <source>
        <dbReference type="EMBL" id="KAG0141216.1"/>
    </source>
</evidence>